<accession>W7MN76</accession>
<dbReference type="InterPro" id="IPR050663">
    <property type="entry name" value="Ankyrin-SOCS_Box"/>
</dbReference>
<dbReference type="PANTHER" id="PTHR24193">
    <property type="entry name" value="ANKYRIN REPEAT PROTEIN"/>
    <property type="match status" value="1"/>
</dbReference>
<dbReference type="InterPro" id="IPR036770">
    <property type="entry name" value="Ankyrin_rpt-contain_sf"/>
</dbReference>
<dbReference type="PROSITE" id="PS50088">
    <property type="entry name" value="ANK_REPEAT"/>
    <property type="match status" value="5"/>
</dbReference>
<evidence type="ECO:0000256" key="1">
    <source>
        <dbReference type="ARBA" id="ARBA00022737"/>
    </source>
</evidence>
<reference evidence="4 5" key="1">
    <citation type="journal article" date="2010" name="Nature">
        <title>Comparative genomics reveals mobile pathogenicity chromosomes in Fusarium.</title>
        <authorList>
            <person name="Ma L.J."/>
            <person name="van der Does H.C."/>
            <person name="Borkovich K.A."/>
            <person name="Coleman J.J."/>
            <person name="Daboussi M.J."/>
            <person name="Di Pietro A."/>
            <person name="Dufresne M."/>
            <person name="Freitag M."/>
            <person name="Grabherr M."/>
            <person name="Henrissat B."/>
            <person name="Houterman P.M."/>
            <person name="Kang S."/>
            <person name="Shim W.B."/>
            <person name="Woloshuk C."/>
            <person name="Xie X."/>
            <person name="Xu J.R."/>
            <person name="Antoniw J."/>
            <person name="Baker S.E."/>
            <person name="Bluhm B.H."/>
            <person name="Breakspear A."/>
            <person name="Brown D.W."/>
            <person name="Butchko R.A."/>
            <person name="Chapman S."/>
            <person name="Coulson R."/>
            <person name="Coutinho P.M."/>
            <person name="Danchin E.G."/>
            <person name="Diener A."/>
            <person name="Gale L.R."/>
            <person name="Gardiner D.M."/>
            <person name="Goff S."/>
            <person name="Hammond-Kosack K.E."/>
            <person name="Hilburn K."/>
            <person name="Hua-Van A."/>
            <person name="Jonkers W."/>
            <person name="Kazan K."/>
            <person name="Kodira C.D."/>
            <person name="Koehrsen M."/>
            <person name="Kumar L."/>
            <person name="Lee Y.H."/>
            <person name="Li L."/>
            <person name="Manners J.M."/>
            <person name="Miranda-Saavedra D."/>
            <person name="Mukherjee M."/>
            <person name="Park G."/>
            <person name="Park J."/>
            <person name="Park S.Y."/>
            <person name="Proctor R.H."/>
            <person name="Regev A."/>
            <person name="Ruiz-Roldan M.C."/>
            <person name="Sain D."/>
            <person name="Sakthikumar S."/>
            <person name="Sykes S."/>
            <person name="Schwartz D.C."/>
            <person name="Turgeon B.G."/>
            <person name="Wapinski I."/>
            <person name="Yoder O."/>
            <person name="Young S."/>
            <person name="Zeng Q."/>
            <person name="Zhou S."/>
            <person name="Galagan J."/>
            <person name="Cuomo C.A."/>
            <person name="Kistler H.C."/>
            <person name="Rep M."/>
        </authorList>
    </citation>
    <scope>NUCLEOTIDE SEQUENCE [LARGE SCALE GENOMIC DNA]</scope>
    <source>
        <strain evidence="5">M3125 / FGSC 7600</strain>
    </source>
</reference>
<dbReference type="SUPFAM" id="SSF48403">
    <property type="entry name" value="Ankyrin repeat"/>
    <property type="match status" value="1"/>
</dbReference>
<keyword evidence="5" id="KW-1185">Reference proteome</keyword>
<dbReference type="Gene3D" id="1.25.40.20">
    <property type="entry name" value="Ankyrin repeat-containing domain"/>
    <property type="match status" value="2"/>
</dbReference>
<proteinExistence type="predicted"/>
<sequence>MSHVAQMLLEHGAEYKYVNRLGDDALYLAAQAGKVSVVKRLLRFGNWFGKRRSSGPTPLHVASNTDVVRILLVAGFNANAIDDNGWTPLHNLARQGNTDGIELLLRYGANVHALTKDGRTALHLALEAGENFDWDILRIVLFLLDNGADESVKDSNGLTPLHAACLPYTPNVLGPSPRKEATSLHSVYLPYGVKVVGLLIDKGADVNALDNEGVSPFQMAVQREIRQANVDIISLLVKQGANVNSQDNNGFTALHQFDCSVDTADLLLNHGVIIDARDAGGKTALFRSFERGDLYLANFLIERGADVKAVTNCEKTMLHAMNNKDLSLCQSNFYSNRQRFSEKRGVEQMMKLLCENGGKNVIIREKSQIFSHLVHIPASLHPQSRFASQGWVTLQLASTNPADHSSKRINPSSKRTATLHREENPHLTTVQIVTVTQPHSDKHY</sequence>
<dbReference type="Proteomes" id="UP000009096">
    <property type="component" value="Chromosome 7"/>
</dbReference>
<dbReference type="EMBL" id="DS022249">
    <property type="protein sequence ID" value="EWG46122.1"/>
    <property type="molecule type" value="Genomic_DNA"/>
</dbReference>
<evidence type="ECO:0000256" key="2">
    <source>
        <dbReference type="ARBA" id="ARBA00023043"/>
    </source>
</evidence>
<name>W7MN76_GIBM7</name>
<evidence type="ECO:0000313" key="5">
    <source>
        <dbReference type="Proteomes" id="UP000009096"/>
    </source>
</evidence>
<feature type="repeat" description="ANK" evidence="3">
    <location>
        <begin position="117"/>
        <end position="155"/>
    </location>
</feature>
<dbReference type="VEuPathDB" id="FungiDB:FVEG_15926"/>
<gene>
    <name evidence="4" type="ORF">FVEG_15926</name>
</gene>
<dbReference type="GO" id="GO:0000976">
    <property type="term" value="F:transcription cis-regulatory region binding"/>
    <property type="evidence" value="ECO:0007669"/>
    <property type="project" value="TreeGrafter"/>
</dbReference>
<feature type="repeat" description="ANK" evidence="3">
    <location>
        <begin position="280"/>
        <end position="312"/>
    </location>
</feature>
<feature type="repeat" description="ANK" evidence="3">
    <location>
        <begin position="179"/>
        <end position="211"/>
    </location>
</feature>
<dbReference type="KEGG" id="fvr:FVEG_15926"/>
<dbReference type="PRINTS" id="PR01415">
    <property type="entry name" value="ANKYRIN"/>
</dbReference>
<dbReference type="Pfam" id="PF12796">
    <property type="entry name" value="Ank_2"/>
    <property type="match status" value="2"/>
</dbReference>
<dbReference type="GO" id="GO:0045944">
    <property type="term" value="P:positive regulation of transcription by RNA polymerase II"/>
    <property type="evidence" value="ECO:0007669"/>
    <property type="project" value="TreeGrafter"/>
</dbReference>
<organism evidence="4 5">
    <name type="scientific">Gibberella moniliformis (strain M3125 / FGSC 7600)</name>
    <name type="common">Maize ear and stalk rot fungus</name>
    <name type="synonym">Fusarium verticillioides</name>
    <dbReference type="NCBI Taxonomy" id="334819"/>
    <lineage>
        <taxon>Eukaryota</taxon>
        <taxon>Fungi</taxon>
        <taxon>Dikarya</taxon>
        <taxon>Ascomycota</taxon>
        <taxon>Pezizomycotina</taxon>
        <taxon>Sordariomycetes</taxon>
        <taxon>Hypocreomycetidae</taxon>
        <taxon>Hypocreales</taxon>
        <taxon>Nectriaceae</taxon>
        <taxon>Fusarium</taxon>
        <taxon>Fusarium fujikuroi species complex</taxon>
    </lineage>
</organism>
<evidence type="ECO:0000256" key="3">
    <source>
        <dbReference type="PROSITE-ProRule" id="PRU00023"/>
    </source>
</evidence>
<protein>
    <submittedName>
        <fullName evidence="4">Uncharacterized protein</fullName>
    </submittedName>
</protein>
<dbReference type="RefSeq" id="XP_018752313.1">
    <property type="nucleotide sequence ID" value="XM_018905158.1"/>
</dbReference>
<dbReference type="PROSITE" id="PS50297">
    <property type="entry name" value="ANK_REP_REGION"/>
    <property type="match status" value="4"/>
</dbReference>
<dbReference type="GeneID" id="30072802"/>
<feature type="repeat" description="ANK" evidence="3">
    <location>
        <begin position="212"/>
        <end position="248"/>
    </location>
</feature>
<dbReference type="STRING" id="334819.W7MN76"/>
<keyword evidence="2 3" id="KW-0040">ANK repeat</keyword>
<dbReference type="PANTHER" id="PTHR24193:SF121">
    <property type="entry name" value="ADA2A-CONTAINING COMPLEX COMPONENT 3, ISOFORM D"/>
    <property type="match status" value="1"/>
</dbReference>
<dbReference type="SMART" id="SM00248">
    <property type="entry name" value="ANK"/>
    <property type="match status" value="8"/>
</dbReference>
<dbReference type="InterPro" id="IPR002110">
    <property type="entry name" value="Ankyrin_rpt"/>
</dbReference>
<dbReference type="EMBL" id="CM000584">
    <property type="protein sequence ID" value="EWG46122.1"/>
    <property type="molecule type" value="Genomic_DNA"/>
</dbReference>
<keyword evidence="1" id="KW-0677">Repeat</keyword>
<evidence type="ECO:0000313" key="4">
    <source>
        <dbReference type="EMBL" id="EWG46122.1"/>
    </source>
</evidence>
<dbReference type="GO" id="GO:0005634">
    <property type="term" value="C:nucleus"/>
    <property type="evidence" value="ECO:0007669"/>
    <property type="project" value="TreeGrafter"/>
</dbReference>
<dbReference type="AlphaFoldDB" id="W7MN76"/>
<feature type="repeat" description="ANK" evidence="3">
    <location>
        <begin position="84"/>
        <end position="116"/>
    </location>
</feature>